<feature type="region of interest" description="Disordered" evidence="1">
    <location>
        <begin position="206"/>
        <end position="245"/>
    </location>
</feature>
<dbReference type="SMART" id="SM00185">
    <property type="entry name" value="ARM"/>
    <property type="match status" value="6"/>
</dbReference>
<gene>
    <name evidence="2" type="ORF">PECUL_23A055664</name>
</gene>
<dbReference type="EMBL" id="OW240913">
    <property type="protein sequence ID" value="CAH2252262.1"/>
    <property type="molecule type" value="Genomic_DNA"/>
</dbReference>
<reference evidence="2" key="1">
    <citation type="submission" date="2022-03" db="EMBL/GenBank/DDBJ databases">
        <authorList>
            <person name="Alioto T."/>
            <person name="Alioto T."/>
            <person name="Gomez Garrido J."/>
        </authorList>
    </citation>
    <scope>NUCLEOTIDE SEQUENCE</scope>
</reference>
<sequence>MQTRAALHSRRSQGSAESPGPLDLYSIDSEEMMQPSRDRDQDPFYKPPISVQKTSAEIINEARRALRTLRTQRPFTPRDNQRKLFGSTSSRTADNRPPSAFSLHASSFETSDSRPVSGTRLSPLPHKPKLPESPPVEDEGVIPFPQPPAQAKGASLSRSRLFRALSHGNIRDDSDILPDDGRNPQCYEDMSPLSKADLEEFDTSLGVNNNPLQIHNVKNIPHKQGEDSKDPYTPSNKNECGIKNRPSPCPSYAETALLGSKTVSESESTLNETETEDETIYWNEKVLPILQDLQTAQQDRSVDDLCHICTNLHKVLENGNMLEKRCKRRALILKTLYKLVEIGSDKLGLIVAKLILALKVSGKNLLNICKLIFKISRTENNDCLFQNNDIIDSLMEVLQSEDVQANSEAFVYCLGTIKFLSGNSVILNELLQKQSVEILVELMKHVIQSNKISDIGSSVDMGHLLVQLTATLRNLADLAPSRPKFIANNALAVLCLLLDIYIKDEDICTNVSRILSKLSSYNDCCLALAECITCYSSFLSVLKSHLKKQDLVVRVVFILGNLTAKNNKAREEFYKHKRSITTLLYLLHFYCELDRKLQKIHKKEESKRPSEVEDILLKVIRLLANLSVHPTIGTDLAANEGCVSLLMQVLEYKPIDECDELVINTVATVNNLSYYQGDSSVIVVRRLDISKLLLKLLLCNNMDGILEVARVFGNLSRYQDVRDFIVEQSVYKYMTTLVDAKHQDVCFSACGVLINLTADRNKRALLKDDGGIKKLLDCLRDFGRSDWQLAGLVCKVFWNLSENITNAELCFGKEETITLLGLLSSFLDEQVVLDYRWNVDLMEYHKSCWKLEFKPVAIELLNRIQSYHSYLEPLPGPV</sequence>
<dbReference type="Gene3D" id="1.25.10.10">
    <property type="entry name" value="Leucine-rich Repeat Variant"/>
    <property type="match status" value="2"/>
</dbReference>
<dbReference type="Proteomes" id="UP001295444">
    <property type="component" value="Chromosome 02"/>
</dbReference>
<protein>
    <submittedName>
        <fullName evidence="2">Armadillo repeat-containing 2 isoform X1</fullName>
    </submittedName>
</protein>
<organism evidence="2 3">
    <name type="scientific">Pelobates cultripes</name>
    <name type="common">Western spadefoot toad</name>
    <dbReference type="NCBI Taxonomy" id="61616"/>
    <lineage>
        <taxon>Eukaryota</taxon>
        <taxon>Metazoa</taxon>
        <taxon>Chordata</taxon>
        <taxon>Craniata</taxon>
        <taxon>Vertebrata</taxon>
        <taxon>Euteleostomi</taxon>
        <taxon>Amphibia</taxon>
        <taxon>Batrachia</taxon>
        <taxon>Anura</taxon>
        <taxon>Pelobatoidea</taxon>
        <taxon>Pelobatidae</taxon>
        <taxon>Pelobates</taxon>
    </lineage>
</organism>
<feature type="compositionally biased region" description="Polar residues" evidence="1">
    <location>
        <begin position="104"/>
        <end position="120"/>
    </location>
</feature>
<dbReference type="GO" id="GO:0007288">
    <property type="term" value="P:sperm axoneme assembly"/>
    <property type="evidence" value="ECO:0007669"/>
    <property type="project" value="TreeGrafter"/>
</dbReference>
<evidence type="ECO:0000256" key="1">
    <source>
        <dbReference type="SAM" id="MobiDB-lite"/>
    </source>
</evidence>
<dbReference type="AlphaFoldDB" id="A0AAD1RFS9"/>
<dbReference type="InterPro" id="IPR016024">
    <property type="entry name" value="ARM-type_fold"/>
</dbReference>
<dbReference type="InterPro" id="IPR038905">
    <property type="entry name" value="ARMC2"/>
</dbReference>
<evidence type="ECO:0000313" key="3">
    <source>
        <dbReference type="Proteomes" id="UP001295444"/>
    </source>
</evidence>
<accession>A0AAD1RFS9</accession>
<proteinExistence type="predicted"/>
<dbReference type="PANTHER" id="PTHR21356">
    <property type="entry name" value="ARMADILLO REPEAT CONTAINING 2"/>
    <property type="match status" value="1"/>
</dbReference>
<dbReference type="PANTHER" id="PTHR21356:SF1">
    <property type="entry name" value="ARMADILLO REPEAT-CONTAINING PROTEIN 2"/>
    <property type="match status" value="1"/>
</dbReference>
<dbReference type="InterPro" id="IPR011989">
    <property type="entry name" value="ARM-like"/>
</dbReference>
<evidence type="ECO:0000313" key="2">
    <source>
        <dbReference type="EMBL" id="CAH2252262.1"/>
    </source>
</evidence>
<dbReference type="SUPFAM" id="SSF48371">
    <property type="entry name" value="ARM repeat"/>
    <property type="match status" value="1"/>
</dbReference>
<name>A0AAD1RFS9_PELCU</name>
<dbReference type="InterPro" id="IPR000225">
    <property type="entry name" value="Armadillo"/>
</dbReference>
<feature type="region of interest" description="Disordered" evidence="1">
    <location>
        <begin position="1"/>
        <end position="156"/>
    </location>
</feature>
<keyword evidence="3" id="KW-1185">Reference proteome</keyword>